<name>D6Z107_DESAT</name>
<dbReference type="InterPro" id="IPR023408">
    <property type="entry name" value="MscS_beta-dom_sf"/>
</dbReference>
<dbReference type="InterPro" id="IPR010920">
    <property type="entry name" value="LSM_dom_sf"/>
</dbReference>
<dbReference type="KEGG" id="dak:DaAHT2_2606"/>
<dbReference type="GO" id="GO:0005886">
    <property type="term" value="C:plasma membrane"/>
    <property type="evidence" value="ECO:0007669"/>
    <property type="project" value="TreeGrafter"/>
</dbReference>
<dbReference type="SUPFAM" id="SSF50182">
    <property type="entry name" value="Sm-like ribonucleoproteins"/>
    <property type="match status" value="1"/>
</dbReference>
<feature type="transmembrane region" description="Helical" evidence="5">
    <location>
        <begin position="167"/>
        <end position="184"/>
    </location>
</feature>
<dbReference type="RefSeq" id="WP_013164773.1">
    <property type="nucleotide sequence ID" value="NC_014216.1"/>
</dbReference>
<dbReference type="FunCoup" id="D6Z107">
    <property type="interactions" value="31"/>
</dbReference>
<evidence type="ECO:0000256" key="5">
    <source>
        <dbReference type="SAM" id="Phobius"/>
    </source>
</evidence>
<keyword evidence="2 5" id="KW-0812">Transmembrane</keyword>
<evidence type="ECO:0000259" key="6">
    <source>
        <dbReference type="Pfam" id="PF00924"/>
    </source>
</evidence>
<feature type="transmembrane region" description="Helical" evidence="5">
    <location>
        <begin position="20"/>
        <end position="42"/>
    </location>
</feature>
<feature type="domain" description="Mechanosensitive ion channel MscS" evidence="6">
    <location>
        <begin position="186"/>
        <end position="254"/>
    </location>
</feature>
<sequence length="433" mass="48783">MPQLIASWLEELGLSESLVAVAAHLGALLIFLLLAFFSLWVARHWLSPVLKSFSTKSASDWGRVLAEKNFFHRLAHLLPVSVLYFTIDIFFPDTASGEVFRRLLLIAFVLVGLRSLDALLQGLNLILARHPLATGKPIKGYTQALTIIIYVLAGIFVIAIITDKSPWGLLTLMGGLTAVILLVFKDTILGFIASVQLSAHDMVRVGDWISMPQYNADGDVVDVNIHTVKVQNWDRTYATIPTYALVSDAFTNWRGMQESGGRRIMRALYIDMNSIGFCTPEMLVKLSEIELLQDYIANKEQEIQEYNAGHVKKTDNWVNGRHQTNIGVFRAYVTNYLRQHPKIHQEMTFLVRHLQPTPQGLPLEIYVFSREQAWAVYEGVQADIFDHLLAALPHFGLRVFQYPSGFDLRNAGFKAETLQAANEKVFSLPDRAK</sequence>
<dbReference type="InterPro" id="IPR006685">
    <property type="entry name" value="MscS_channel_2nd"/>
</dbReference>
<dbReference type="AlphaFoldDB" id="D6Z107"/>
<feature type="transmembrane region" description="Helical" evidence="5">
    <location>
        <begin position="103"/>
        <end position="128"/>
    </location>
</feature>
<dbReference type="eggNOG" id="COG0668">
    <property type="taxonomic scope" value="Bacteria"/>
</dbReference>
<evidence type="ECO:0000313" key="7">
    <source>
        <dbReference type="EMBL" id="ADH87267.1"/>
    </source>
</evidence>
<dbReference type="Pfam" id="PF00924">
    <property type="entry name" value="MS_channel_2nd"/>
    <property type="match status" value="1"/>
</dbReference>
<dbReference type="STRING" id="589865.DaAHT2_2606"/>
<dbReference type="PANTHER" id="PTHR30414">
    <property type="entry name" value="MINICONDUCTANCE MECHANOSENSITIVE CHANNEL YBDG"/>
    <property type="match status" value="1"/>
</dbReference>
<dbReference type="OrthoDB" id="9775207at2"/>
<keyword evidence="3 5" id="KW-1133">Transmembrane helix</keyword>
<dbReference type="InParanoid" id="D6Z107"/>
<proteinExistence type="predicted"/>
<evidence type="ECO:0000256" key="3">
    <source>
        <dbReference type="ARBA" id="ARBA00022989"/>
    </source>
</evidence>
<evidence type="ECO:0000256" key="4">
    <source>
        <dbReference type="ARBA" id="ARBA00023136"/>
    </source>
</evidence>
<keyword evidence="4 5" id="KW-0472">Membrane</keyword>
<dbReference type="InterPro" id="IPR030192">
    <property type="entry name" value="YbdG"/>
</dbReference>
<dbReference type="HOGENOM" id="CLU_045354_1_0_7"/>
<accession>D6Z107</accession>
<comment type="subcellular location">
    <subcellularLocation>
        <location evidence="1">Membrane</location>
    </subcellularLocation>
</comment>
<evidence type="ECO:0000313" key="8">
    <source>
        <dbReference type="Proteomes" id="UP000001508"/>
    </source>
</evidence>
<dbReference type="GO" id="GO:0071470">
    <property type="term" value="P:cellular response to osmotic stress"/>
    <property type="evidence" value="ECO:0007669"/>
    <property type="project" value="InterPro"/>
</dbReference>
<evidence type="ECO:0000256" key="2">
    <source>
        <dbReference type="ARBA" id="ARBA00022692"/>
    </source>
</evidence>
<dbReference type="PANTHER" id="PTHR30414:SF0">
    <property type="entry name" value="MINICONDUCTANCE MECHANOSENSITIVE CHANNEL YBDG"/>
    <property type="match status" value="1"/>
</dbReference>
<dbReference type="EMBL" id="CP001940">
    <property type="protein sequence ID" value="ADH87267.1"/>
    <property type="molecule type" value="Genomic_DNA"/>
</dbReference>
<organism evidence="7 8">
    <name type="scientific">Desulfurivibrio alkaliphilus (strain DSM 19089 / UNIQEM U267 / AHT2)</name>
    <dbReference type="NCBI Taxonomy" id="589865"/>
    <lineage>
        <taxon>Bacteria</taxon>
        <taxon>Pseudomonadati</taxon>
        <taxon>Thermodesulfobacteriota</taxon>
        <taxon>Desulfobulbia</taxon>
        <taxon>Desulfobulbales</taxon>
        <taxon>Desulfobulbaceae</taxon>
        <taxon>Desulfurivibrio</taxon>
    </lineage>
</organism>
<feature type="transmembrane region" description="Helical" evidence="5">
    <location>
        <begin position="70"/>
        <end position="91"/>
    </location>
</feature>
<evidence type="ECO:0000256" key="1">
    <source>
        <dbReference type="ARBA" id="ARBA00004370"/>
    </source>
</evidence>
<keyword evidence="8" id="KW-1185">Reference proteome</keyword>
<gene>
    <name evidence="7" type="ordered locus">DaAHT2_2606</name>
</gene>
<reference evidence="8" key="1">
    <citation type="submission" date="2010-02" db="EMBL/GenBank/DDBJ databases">
        <title>Complete sequence of Desulfurivibrio alkaliphilus AHT2.</title>
        <authorList>
            <consortium name="US DOE Joint Genome Institute"/>
            <person name="Pitluck S."/>
            <person name="Chertkov O."/>
            <person name="Detter J.C."/>
            <person name="Han C."/>
            <person name="Tapia R."/>
            <person name="Larimer F."/>
            <person name="Land M."/>
            <person name="Hauser L."/>
            <person name="Kyrpides N."/>
            <person name="Mikhailova N."/>
            <person name="Sorokin D.Y."/>
            <person name="Muyzer G."/>
            <person name="Woyke T."/>
        </authorList>
    </citation>
    <scope>NUCLEOTIDE SEQUENCE [LARGE SCALE GENOMIC DNA]</scope>
    <source>
        <strain evidence="8">DSM 19089 / UNIQEM U267 / AHT2</strain>
    </source>
</reference>
<protein>
    <submittedName>
        <fullName evidence="7">MscS Mechanosensitive ion channel</fullName>
    </submittedName>
</protein>
<dbReference type="GO" id="GO:0008381">
    <property type="term" value="F:mechanosensitive monoatomic ion channel activity"/>
    <property type="evidence" value="ECO:0007669"/>
    <property type="project" value="InterPro"/>
</dbReference>
<dbReference type="Proteomes" id="UP000001508">
    <property type="component" value="Chromosome"/>
</dbReference>
<dbReference type="Gene3D" id="2.30.30.60">
    <property type="match status" value="1"/>
</dbReference>
<feature type="transmembrane region" description="Helical" evidence="5">
    <location>
        <begin position="140"/>
        <end position="161"/>
    </location>
</feature>